<accession>A0A9Q3CC47</accession>
<dbReference type="EMBL" id="AVOT02006743">
    <property type="protein sequence ID" value="MBW0482341.1"/>
    <property type="molecule type" value="Genomic_DNA"/>
</dbReference>
<name>A0A9Q3CC47_9BASI</name>
<gene>
    <name evidence="1" type="ORF">O181_022056</name>
</gene>
<evidence type="ECO:0000313" key="1">
    <source>
        <dbReference type="EMBL" id="MBW0482341.1"/>
    </source>
</evidence>
<proteinExistence type="predicted"/>
<dbReference type="AlphaFoldDB" id="A0A9Q3CC47"/>
<dbReference type="Proteomes" id="UP000765509">
    <property type="component" value="Unassembled WGS sequence"/>
</dbReference>
<evidence type="ECO:0000313" key="2">
    <source>
        <dbReference type="Proteomes" id="UP000765509"/>
    </source>
</evidence>
<comment type="caution">
    <text evidence="1">The sequence shown here is derived from an EMBL/GenBank/DDBJ whole genome shotgun (WGS) entry which is preliminary data.</text>
</comment>
<organism evidence="1 2">
    <name type="scientific">Austropuccinia psidii MF-1</name>
    <dbReference type="NCBI Taxonomy" id="1389203"/>
    <lineage>
        <taxon>Eukaryota</taxon>
        <taxon>Fungi</taxon>
        <taxon>Dikarya</taxon>
        <taxon>Basidiomycota</taxon>
        <taxon>Pucciniomycotina</taxon>
        <taxon>Pucciniomycetes</taxon>
        <taxon>Pucciniales</taxon>
        <taxon>Sphaerophragmiaceae</taxon>
        <taxon>Austropuccinia</taxon>
    </lineage>
</organism>
<protein>
    <submittedName>
        <fullName evidence="1">Uncharacterized protein</fullName>
    </submittedName>
</protein>
<keyword evidence="2" id="KW-1185">Reference proteome</keyword>
<sequence>MNETFYYEKQKWEKSHKVPYFKLGDLVLVLNLNFNNIRGPNKIINCHVVPFIIFVLHGTNEVAMELSGELENKHPTFPVSLIIRYPPAIKELVPSRNPTALPVLQAEHNGDKKTNKEITERRLRVKTQKDYLVT</sequence>
<reference evidence="1" key="1">
    <citation type="submission" date="2021-03" db="EMBL/GenBank/DDBJ databases">
        <title>Draft genome sequence of rust myrtle Austropuccinia psidii MF-1, a brazilian biotype.</title>
        <authorList>
            <person name="Quecine M.C."/>
            <person name="Pachon D.M.R."/>
            <person name="Bonatelli M.L."/>
            <person name="Correr F.H."/>
            <person name="Franceschini L.M."/>
            <person name="Leite T.F."/>
            <person name="Margarido G.R.A."/>
            <person name="Almeida C.A."/>
            <person name="Ferrarezi J.A."/>
            <person name="Labate C.A."/>
        </authorList>
    </citation>
    <scope>NUCLEOTIDE SEQUENCE</scope>
    <source>
        <strain evidence="1">MF-1</strain>
    </source>
</reference>